<accession>A0A1N6MXU1</accession>
<dbReference type="AlphaFoldDB" id="A0A1N6MXU1"/>
<evidence type="ECO:0000313" key="1">
    <source>
        <dbReference type="EMBL" id="SIP73597.1"/>
    </source>
</evidence>
<dbReference type="Proteomes" id="UP000196435">
    <property type="component" value="Unassembled WGS sequence"/>
</dbReference>
<protein>
    <submittedName>
        <fullName evidence="1">Uncharacterized protein</fullName>
    </submittedName>
</protein>
<sequence length="49" mass="5926">MIILSALSRFQVSYEFTLIKLYINLSYRLWILNLKKMKNITCIILENLF</sequence>
<dbReference type="EMBL" id="FTLG01000182">
    <property type="protein sequence ID" value="SIP73597.1"/>
    <property type="molecule type" value="Genomic_DNA"/>
</dbReference>
<evidence type="ECO:0000313" key="2">
    <source>
        <dbReference type="Proteomes" id="UP000196435"/>
    </source>
</evidence>
<gene>
    <name evidence="1" type="ORF">XIS1_400006</name>
</gene>
<name>A0A1N6MXU1_9GAMM</name>
<proteinExistence type="predicted"/>
<organism evidence="1 2">
    <name type="scientific">Xenorhabdus innexi</name>
    <dbReference type="NCBI Taxonomy" id="290109"/>
    <lineage>
        <taxon>Bacteria</taxon>
        <taxon>Pseudomonadati</taxon>
        <taxon>Pseudomonadota</taxon>
        <taxon>Gammaproteobacteria</taxon>
        <taxon>Enterobacterales</taxon>
        <taxon>Morganellaceae</taxon>
        <taxon>Xenorhabdus</taxon>
    </lineage>
</organism>
<reference evidence="2" key="1">
    <citation type="submission" date="2016-12" db="EMBL/GenBank/DDBJ databases">
        <authorList>
            <person name="Gaudriault S."/>
        </authorList>
    </citation>
    <scope>NUCLEOTIDE SEQUENCE [LARGE SCALE GENOMIC DNA]</scope>
    <source>
        <strain evidence="2">HGB1681 (deposited as PTA-6826 in the American Type Culture Collection)</strain>
    </source>
</reference>